<dbReference type="FunFam" id="3.30.420.40:FF:000058">
    <property type="entry name" value="Putative actin-related protein 5"/>
    <property type="match status" value="1"/>
</dbReference>
<dbReference type="InterPro" id="IPR004000">
    <property type="entry name" value="Actin"/>
</dbReference>
<dbReference type="EMBL" id="JAXLQG010000002">
    <property type="protein sequence ID" value="KAK5543522.1"/>
    <property type="molecule type" value="Genomic_DNA"/>
</dbReference>
<sequence length="479" mass="52365">MANTLTSRDEPKAAEYAGDEVSALVLDPGFSTVRAGFAGEDTPKSIVPTYYASTGSGRLFGDHVIDLPREGVEIKNPMNKDGIVEDWDAAEALWKYTFAHKLTGVRPNRALQEWLNDPKSVPDLQKSMADAVDTERCLEDHPLFMTEPSWNTQKAREKCVEMAIESWGAPAFYLGKTGVMGAFAAGRPTALVLDFGATQVSVTPVHDGMILKKGVTRANIGGNYLGQQVRNMLAANEAGGSITITPHYLVQSKQPVDAGQAANAVLKTFPTGFQQPDASFRRYQEEKVVLEFKEIALQAWTNANVTFRGQGEALARDTQFAQPFEFPDGYNQTFSSERFRVVESLFDGQCYYPPSAAGGDPSIGQEYPAPDEKQTIPGLVKASLGQVDVDVRPFLLANVVITGAGSLIRGLPDRIQQELGKMYPSARVRIQASGMAVERKFGSWIGGSIVASLGTFHQMWISKKEYEEHGPSIVEKRCK</sequence>
<keyword evidence="3" id="KW-1185">Reference proteome</keyword>
<dbReference type="PANTHER" id="PTHR11937">
    <property type="entry name" value="ACTIN"/>
    <property type="match status" value="1"/>
</dbReference>
<dbReference type="Proteomes" id="UP001345827">
    <property type="component" value="Unassembled WGS sequence"/>
</dbReference>
<dbReference type="CDD" id="cd13395">
    <property type="entry name" value="ASKHA_NBD_Arp4_ACTL6-like"/>
    <property type="match status" value="1"/>
</dbReference>
<comment type="similarity">
    <text evidence="1">Belongs to the actin family.</text>
</comment>
<protein>
    <submittedName>
        <fullName evidence="2">Actin-related protein 4</fullName>
    </submittedName>
</protein>
<dbReference type="AlphaFoldDB" id="A0AAV9QJY5"/>
<evidence type="ECO:0000313" key="3">
    <source>
        <dbReference type="Proteomes" id="UP001345827"/>
    </source>
</evidence>
<organism evidence="2 3">
    <name type="scientific">Vermiconidia calcicola</name>
    <dbReference type="NCBI Taxonomy" id="1690605"/>
    <lineage>
        <taxon>Eukaryota</taxon>
        <taxon>Fungi</taxon>
        <taxon>Dikarya</taxon>
        <taxon>Ascomycota</taxon>
        <taxon>Pezizomycotina</taxon>
        <taxon>Dothideomycetes</taxon>
        <taxon>Dothideomycetidae</taxon>
        <taxon>Mycosphaerellales</taxon>
        <taxon>Extremaceae</taxon>
        <taxon>Vermiconidia</taxon>
    </lineage>
</organism>
<reference evidence="2 3" key="1">
    <citation type="submission" date="2023-06" db="EMBL/GenBank/DDBJ databases">
        <title>Black Yeasts Isolated from many extreme environments.</title>
        <authorList>
            <person name="Coleine C."/>
            <person name="Stajich J.E."/>
            <person name="Selbmann L."/>
        </authorList>
    </citation>
    <scope>NUCLEOTIDE SEQUENCE [LARGE SCALE GENOMIC DNA]</scope>
    <source>
        <strain evidence="2 3">CCFEE 5887</strain>
    </source>
</reference>
<dbReference type="Pfam" id="PF00022">
    <property type="entry name" value="Actin"/>
    <property type="match status" value="1"/>
</dbReference>
<dbReference type="Gene3D" id="3.30.420.40">
    <property type="match status" value="3"/>
</dbReference>
<dbReference type="SUPFAM" id="SSF53067">
    <property type="entry name" value="Actin-like ATPase domain"/>
    <property type="match status" value="2"/>
</dbReference>
<name>A0AAV9QJY5_9PEZI</name>
<gene>
    <name evidence="2" type="primary">ARP4</name>
    <name evidence="2" type="ORF">LTR25_001136</name>
</gene>
<dbReference type="SMART" id="SM00268">
    <property type="entry name" value="ACTIN"/>
    <property type="match status" value="1"/>
</dbReference>
<accession>A0AAV9QJY5</accession>
<evidence type="ECO:0000256" key="1">
    <source>
        <dbReference type="RuleBase" id="RU000487"/>
    </source>
</evidence>
<dbReference type="Gene3D" id="3.90.640.10">
    <property type="entry name" value="Actin, Chain A, domain 4"/>
    <property type="match status" value="1"/>
</dbReference>
<comment type="caution">
    <text evidence="2">The sequence shown here is derived from an EMBL/GenBank/DDBJ whole genome shotgun (WGS) entry which is preliminary data.</text>
</comment>
<dbReference type="InterPro" id="IPR004001">
    <property type="entry name" value="Actin_CS"/>
</dbReference>
<evidence type="ECO:0000313" key="2">
    <source>
        <dbReference type="EMBL" id="KAK5543522.1"/>
    </source>
</evidence>
<dbReference type="InterPro" id="IPR043129">
    <property type="entry name" value="ATPase_NBD"/>
</dbReference>
<proteinExistence type="inferred from homology"/>
<dbReference type="PROSITE" id="PS00432">
    <property type="entry name" value="ACTINS_2"/>
    <property type="match status" value="1"/>
</dbReference>